<feature type="transmembrane region" description="Helical" evidence="5">
    <location>
        <begin position="12"/>
        <end position="35"/>
    </location>
</feature>
<feature type="transmembrane region" description="Helical" evidence="5">
    <location>
        <begin position="163"/>
        <end position="185"/>
    </location>
</feature>
<feature type="transmembrane region" description="Helical" evidence="5">
    <location>
        <begin position="132"/>
        <end position="151"/>
    </location>
</feature>
<dbReference type="AlphaFoldDB" id="A0A810C947"/>
<comment type="subcellular location">
    <subcellularLocation>
        <location evidence="5">Cell membrane</location>
        <topology evidence="5">Multi-pass membrane protein</topology>
    </subcellularLocation>
    <subcellularLocation>
        <location evidence="1">Membrane</location>
        <topology evidence="1">Multi-pass membrane protein</topology>
    </subcellularLocation>
</comment>
<evidence type="ECO:0000256" key="5">
    <source>
        <dbReference type="RuleBase" id="RU363041"/>
    </source>
</evidence>
<evidence type="ECO:0000256" key="3">
    <source>
        <dbReference type="ARBA" id="ARBA00022989"/>
    </source>
</evidence>
<organism evidence="6">
    <name type="scientific">Bradyrhizobium diazoefficiens</name>
    <dbReference type="NCBI Taxonomy" id="1355477"/>
    <lineage>
        <taxon>Bacteria</taxon>
        <taxon>Pseudomonadati</taxon>
        <taxon>Pseudomonadota</taxon>
        <taxon>Alphaproteobacteria</taxon>
        <taxon>Hyphomicrobiales</taxon>
        <taxon>Nitrobacteraceae</taxon>
        <taxon>Bradyrhizobium</taxon>
    </lineage>
</organism>
<dbReference type="Pfam" id="PF01925">
    <property type="entry name" value="TauE"/>
    <property type="match status" value="1"/>
</dbReference>
<keyword evidence="4 5" id="KW-0472">Membrane</keyword>
<dbReference type="InterPro" id="IPR002781">
    <property type="entry name" value="TM_pro_TauE-like"/>
</dbReference>
<comment type="similarity">
    <text evidence="5">Belongs to the 4-toluene sulfonate uptake permease (TSUP) (TC 2.A.102) family.</text>
</comment>
<evidence type="ECO:0000256" key="2">
    <source>
        <dbReference type="ARBA" id="ARBA00022692"/>
    </source>
</evidence>
<keyword evidence="2 5" id="KW-0812">Transmembrane</keyword>
<sequence>MQPTFQKAASAFSALRALPTVPVICLLLFALALAIPASSSVTTASWIVLFSALLSSIAGFAFSPIAGAFLFHTLNEPLAVVKVLLVASIAQQIYCVWRLRETIRLSECAPYLIGSATTFPIGLYLLCETSAAVFLPLLGLLLITYGIFAALKPNVRVGANPLWGQVSMGALGGITGGLAAFVTMWCLLQGVRQAPGAIDHSAVHPHQSTAVHLCADGRAAGADRRD</sequence>
<dbReference type="GO" id="GO:0005886">
    <property type="term" value="C:plasma membrane"/>
    <property type="evidence" value="ECO:0007669"/>
    <property type="project" value="UniProtKB-SubCell"/>
</dbReference>
<evidence type="ECO:0000313" key="6">
    <source>
        <dbReference type="EMBL" id="BCE83791.1"/>
    </source>
</evidence>
<reference evidence="6" key="1">
    <citation type="submission" date="2020-05" db="EMBL/GenBank/DDBJ databases">
        <title>Complete genome sequence of Bradyrhizobium diazoefficiens XF9 isolated from soybean nodule.</title>
        <authorList>
            <person name="Noda R."/>
            <person name="Kakizaki K."/>
            <person name="Minamisawa K."/>
        </authorList>
    </citation>
    <scope>NUCLEOTIDE SEQUENCE</scope>
    <source>
        <strain evidence="6">XF9</strain>
    </source>
</reference>
<dbReference type="EMBL" id="AP023098">
    <property type="protein sequence ID" value="BCE83791.1"/>
    <property type="molecule type" value="Genomic_DNA"/>
</dbReference>
<name>A0A810C947_9BRAD</name>
<evidence type="ECO:0000256" key="1">
    <source>
        <dbReference type="ARBA" id="ARBA00004141"/>
    </source>
</evidence>
<proteinExistence type="inferred from homology"/>
<accession>A0A810C947</accession>
<keyword evidence="5" id="KW-1003">Cell membrane</keyword>
<gene>
    <name evidence="6" type="ORF">XF9B_52120</name>
</gene>
<feature type="transmembrane region" description="Helical" evidence="5">
    <location>
        <begin position="77"/>
        <end position="97"/>
    </location>
</feature>
<feature type="transmembrane region" description="Helical" evidence="5">
    <location>
        <begin position="47"/>
        <end position="71"/>
    </location>
</feature>
<keyword evidence="3 5" id="KW-1133">Transmembrane helix</keyword>
<feature type="transmembrane region" description="Helical" evidence="5">
    <location>
        <begin position="109"/>
        <end position="126"/>
    </location>
</feature>
<evidence type="ECO:0000256" key="4">
    <source>
        <dbReference type="ARBA" id="ARBA00023136"/>
    </source>
</evidence>
<protein>
    <recommendedName>
        <fullName evidence="5">Probable membrane transporter protein</fullName>
    </recommendedName>
</protein>